<gene>
    <name evidence="3" type="ORF">PIB30_015191</name>
</gene>
<feature type="chain" id="PRO_5047023878" evidence="2">
    <location>
        <begin position="20"/>
        <end position="72"/>
    </location>
</feature>
<evidence type="ECO:0000256" key="1">
    <source>
        <dbReference type="SAM" id="MobiDB-lite"/>
    </source>
</evidence>
<organism evidence="3 4">
    <name type="scientific">Stylosanthes scabra</name>
    <dbReference type="NCBI Taxonomy" id="79078"/>
    <lineage>
        <taxon>Eukaryota</taxon>
        <taxon>Viridiplantae</taxon>
        <taxon>Streptophyta</taxon>
        <taxon>Embryophyta</taxon>
        <taxon>Tracheophyta</taxon>
        <taxon>Spermatophyta</taxon>
        <taxon>Magnoliopsida</taxon>
        <taxon>eudicotyledons</taxon>
        <taxon>Gunneridae</taxon>
        <taxon>Pentapetalae</taxon>
        <taxon>rosids</taxon>
        <taxon>fabids</taxon>
        <taxon>Fabales</taxon>
        <taxon>Fabaceae</taxon>
        <taxon>Papilionoideae</taxon>
        <taxon>50 kb inversion clade</taxon>
        <taxon>dalbergioids sensu lato</taxon>
        <taxon>Dalbergieae</taxon>
        <taxon>Pterocarpus clade</taxon>
        <taxon>Stylosanthes</taxon>
    </lineage>
</organism>
<comment type="caution">
    <text evidence="3">The sequence shown here is derived from an EMBL/GenBank/DDBJ whole genome shotgun (WGS) entry which is preliminary data.</text>
</comment>
<keyword evidence="2" id="KW-0732">Signal</keyword>
<reference evidence="3 4" key="1">
    <citation type="journal article" date="2023" name="Plants (Basel)">
        <title>Bridging the Gap: Combining Genomics and Transcriptomics Approaches to Understand Stylosanthes scabra, an Orphan Legume from the Brazilian Caatinga.</title>
        <authorList>
            <person name="Ferreira-Neto J.R.C."/>
            <person name="da Silva M.D."/>
            <person name="Binneck E."/>
            <person name="de Melo N.F."/>
            <person name="da Silva R.H."/>
            <person name="de Melo A.L.T.M."/>
            <person name="Pandolfi V."/>
            <person name="Bustamante F.O."/>
            <person name="Brasileiro-Vidal A.C."/>
            <person name="Benko-Iseppon A.M."/>
        </authorList>
    </citation>
    <scope>NUCLEOTIDE SEQUENCE [LARGE SCALE GENOMIC DNA]</scope>
    <source>
        <tissue evidence="3">Leaves</tissue>
    </source>
</reference>
<sequence length="72" mass="7545">MVMIFLLLAQPSTSSRVYGTNLAGGKNIATSIEVGRFGNGSGGSVGRRVEDSARKVPTGPDPLHHNNSPLRP</sequence>
<evidence type="ECO:0000313" key="3">
    <source>
        <dbReference type="EMBL" id="MED6168810.1"/>
    </source>
</evidence>
<dbReference type="EMBL" id="JASCZI010151076">
    <property type="protein sequence ID" value="MED6168810.1"/>
    <property type="molecule type" value="Genomic_DNA"/>
</dbReference>
<feature type="region of interest" description="Disordered" evidence="1">
    <location>
        <begin position="33"/>
        <end position="72"/>
    </location>
</feature>
<evidence type="ECO:0000313" key="4">
    <source>
        <dbReference type="Proteomes" id="UP001341840"/>
    </source>
</evidence>
<name>A0ABU6V592_9FABA</name>
<keyword evidence="4" id="KW-1185">Reference proteome</keyword>
<accession>A0ABU6V592</accession>
<protein>
    <submittedName>
        <fullName evidence="3">Uncharacterized protein</fullName>
    </submittedName>
</protein>
<evidence type="ECO:0000256" key="2">
    <source>
        <dbReference type="SAM" id="SignalP"/>
    </source>
</evidence>
<dbReference type="Proteomes" id="UP001341840">
    <property type="component" value="Unassembled WGS sequence"/>
</dbReference>
<feature type="signal peptide" evidence="2">
    <location>
        <begin position="1"/>
        <end position="19"/>
    </location>
</feature>
<proteinExistence type="predicted"/>